<feature type="compositionally biased region" description="Gly residues" evidence="1">
    <location>
        <begin position="53"/>
        <end position="64"/>
    </location>
</feature>
<gene>
    <name evidence="2" type="ORF">CCAM_LOCUS28525</name>
</gene>
<dbReference type="Proteomes" id="UP000595140">
    <property type="component" value="Unassembled WGS sequence"/>
</dbReference>
<sequence>MVSYDGLVMTSMMNMMMSSATAQFGPTMNAFCDENLLHQMNGGGGWEETLRRSGGGGGGGGGGGTDEEVIHGENACFQQLTQLQPMAGIDDYKSEYTSSDSAAVSVASWDNQTPLGIADRVR</sequence>
<dbReference type="AlphaFoldDB" id="A0A484MDY7"/>
<accession>A0A484MDY7</accession>
<evidence type="ECO:0000256" key="1">
    <source>
        <dbReference type="SAM" id="MobiDB-lite"/>
    </source>
</evidence>
<name>A0A484MDY7_9ASTE</name>
<evidence type="ECO:0000313" key="2">
    <source>
        <dbReference type="EMBL" id="VFQ86749.1"/>
    </source>
</evidence>
<keyword evidence="3" id="KW-1185">Reference proteome</keyword>
<evidence type="ECO:0000313" key="3">
    <source>
        <dbReference type="Proteomes" id="UP000595140"/>
    </source>
</evidence>
<reference evidence="2 3" key="1">
    <citation type="submission" date="2018-04" db="EMBL/GenBank/DDBJ databases">
        <authorList>
            <person name="Vogel A."/>
        </authorList>
    </citation>
    <scope>NUCLEOTIDE SEQUENCE [LARGE SCALE GENOMIC DNA]</scope>
</reference>
<proteinExistence type="predicted"/>
<organism evidence="2 3">
    <name type="scientific">Cuscuta campestris</name>
    <dbReference type="NCBI Taxonomy" id="132261"/>
    <lineage>
        <taxon>Eukaryota</taxon>
        <taxon>Viridiplantae</taxon>
        <taxon>Streptophyta</taxon>
        <taxon>Embryophyta</taxon>
        <taxon>Tracheophyta</taxon>
        <taxon>Spermatophyta</taxon>
        <taxon>Magnoliopsida</taxon>
        <taxon>eudicotyledons</taxon>
        <taxon>Gunneridae</taxon>
        <taxon>Pentapetalae</taxon>
        <taxon>asterids</taxon>
        <taxon>lamiids</taxon>
        <taxon>Solanales</taxon>
        <taxon>Convolvulaceae</taxon>
        <taxon>Cuscuteae</taxon>
        <taxon>Cuscuta</taxon>
        <taxon>Cuscuta subgen. Grammica</taxon>
        <taxon>Cuscuta sect. Cleistogrammica</taxon>
    </lineage>
</organism>
<dbReference type="EMBL" id="OOIL02003256">
    <property type="protein sequence ID" value="VFQ86749.1"/>
    <property type="molecule type" value="Genomic_DNA"/>
</dbReference>
<protein>
    <submittedName>
        <fullName evidence="2">Uncharacterized protein</fullName>
    </submittedName>
</protein>
<feature type="region of interest" description="Disordered" evidence="1">
    <location>
        <begin position="42"/>
        <end position="69"/>
    </location>
</feature>